<dbReference type="SUPFAM" id="SSF53850">
    <property type="entry name" value="Periplasmic binding protein-like II"/>
    <property type="match status" value="1"/>
</dbReference>
<dbReference type="InterPro" id="IPR036388">
    <property type="entry name" value="WH-like_DNA-bd_sf"/>
</dbReference>
<gene>
    <name evidence="6" type="ORF">JHX87_03080</name>
</gene>
<accession>A0ABY7SLF0</accession>
<dbReference type="Gene3D" id="1.10.10.10">
    <property type="entry name" value="Winged helix-like DNA-binding domain superfamily/Winged helix DNA-binding domain"/>
    <property type="match status" value="1"/>
</dbReference>
<organism evidence="6 7">
    <name type="scientific">Paracoccus fistulariae</name>
    <dbReference type="NCBI Taxonomy" id="658446"/>
    <lineage>
        <taxon>Bacteria</taxon>
        <taxon>Pseudomonadati</taxon>
        <taxon>Pseudomonadota</taxon>
        <taxon>Alphaproteobacteria</taxon>
        <taxon>Rhodobacterales</taxon>
        <taxon>Paracoccaceae</taxon>
        <taxon>Paracoccus</taxon>
    </lineage>
</organism>
<evidence type="ECO:0000313" key="6">
    <source>
        <dbReference type="EMBL" id="WCR07831.1"/>
    </source>
</evidence>
<dbReference type="InterPro" id="IPR036390">
    <property type="entry name" value="WH_DNA-bd_sf"/>
</dbReference>
<evidence type="ECO:0000256" key="2">
    <source>
        <dbReference type="ARBA" id="ARBA00023015"/>
    </source>
</evidence>
<evidence type="ECO:0000313" key="7">
    <source>
        <dbReference type="Proteomes" id="UP001219349"/>
    </source>
</evidence>
<dbReference type="InterPro" id="IPR005119">
    <property type="entry name" value="LysR_subst-bd"/>
</dbReference>
<dbReference type="PRINTS" id="PR00039">
    <property type="entry name" value="HTHLYSR"/>
</dbReference>
<keyword evidence="7" id="KW-1185">Reference proteome</keyword>
<dbReference type="PROSITE" id="PS50931">
    <property type="entry name" value="HTH_LYSR"/>
    <property type="match status" value="1"/>
</dbReference>
<evidence type="ECO:0000256" key="4">
    <source>
        <dbReference type="ARBA" id="ARBA00023163"/>
    </source>
</evidence>
<dbReference type="InterPro" id="IPR000847">
    <property type="entry name" value="LysR_HTH_N"/>
</dbReference>
<dbReference type="Pfam" id="PF03466">
    <property type="entry name" value="LysR_substrate"/>
    <property type="match status" value="1"/>
</dbReference>
<protein>
    <submittedName>
        <fullName evidence="6">LysR family transcriptional regulator</fullName>
    </submittedName>
</protein>
<dbReference type="EMBL" id="CP067136">
    <property type="protein sequence ID" value="WCR07831.1"/>
    <property type="molecule type" value="Genomic_DNA"/>
</dbReference>
<dbReference type="SUPFAM" id="SSF46785">
    <property type="entry name" value="Winged helix' DNA-binding domain"/>
    <property type="match status" value="1"/>
</dbReference>
<dbReference type="Pfam" id="PF00126">
    <property type="entry name" value="HTH_1"/>
    <property type="match status" value="1"/>
</dbReference>
<name>A0ABY7SLF0_9RHOB</name>
<comment type="similarity">
    <text evidence="1">Belongs to the LysR transcriptional regulatory family.</text>
</comment>
<reference evidence="6 7" key="1">
    <citation type="submission" date="2021-01" db="EMBL/GenBank/DDBJ databases">
        <title>Biogeographic distribution of Paracoccus.</title>
        <authorList>
            <person name="Hollensteiner J."/>
            <person name="Leineberger J."/>
            <person name="Brinkhoff T."/>
            <person name="Daniel R."/>
        </authorList>
    </citation>
    <scope>NUCLEOTIDE SEQUENCE [LARGE SCALE GENOMIC DNA]</scope>
    <source>
        <strain evidence="6 7">KCTC 22803</strain>
    </source>
</reference>
<feature type="domain" description="HTH lysR-type" evidence="5">
    <location>
        <begin position="1"/>
        <end position="58"/>
    </location>
</feature>
<keyword evidence="3" id="KW-0238">DNA-binding</keyword>
<dbReference type="Gene3D" id="3.40.190.290">
    <property type="match status" value="1"/>
</dbReference>
<proteinExistence type="inferred from homology"/>
<dbReference type="PANTHER" id="PTHR30427:SF1">
    <property type="entry name" value="TRANSCRIPTIONAL ACTIVATOR PROTEIN LYSR"/>
    <property type="match status" value="1"/>
</dbReference>
<keyword evidence="2" id="KW-0805">Transcription regulation</keyword>
<evidence type="ECO:0000259" key="5">
    <source>
        <dbReference type="PROSITE" id="PS50931"/>
    </source>
</evidence>
<evidence type="ECO:0000256" key="3">
    <source>
        <dbReference type="ARBA" id="ARBA00023125"/>
    </source>
</evidence>
<dbReference type="RefSeq" id="WP_271886379.1">
    <property type="nucleotide sequence ID" value="NZ_CP067136.1"/>
</dbReference>
<sequence>MNARHLEVIHAVIERGGVVNAAEALGVTQPAISRMIRAAEAELGLKLFERIGRRLVATEHAEQLFEEIAPVVASLAAIREHVVDLREGRTGVLRIAATPGLAHSMIPDAISDVLKRRPDSKISLDIRRRENVLQLVRTNASELGLGLMPTDAPDLVSTPLGGGRIVCVAPVGHPLTSRDFVTPADFRGHRLIIMTRGSPLGTLIASAFKAERQPLDWFIETPYSASACTFVRAGIGLALVDEYVTYHTDMQGMVQLPFVPELAVPAFLYRSRTKAPSKLASLFISAMTARATKWPQAR</sequence>
<evidence type="ECO:0000256" key="1">
    <source>
        <dbReference type="ARBA" id="ARBA00009437"/>
    </source>
</evidence>
<dbReference type="Proteomes" id="UP001219349">
    <property type="component" value="Chromosome"/>
</dbReference>
<keyword evidence="4" id="KW-0804">Transcription</keyword>
<dbReference type="PANTHER" id="PTHR30427">
    <property type="entry name" value="TRANSCRIPTIONAL ACTIVATOR PROTEIN LYSR"/>
    <property type="match status" value="1"/>
</dbReference>